<proteinExistence type="predicted"/>
<name>A0A4C1VTC3_EUMVA</name>
<organism evidence="1 2">
    <name type="scientific">Eumeta variegata</name>
    <name type="common">Bagworm moth</name>
    <name type="synonym">Eumeta japonica</name>
    <dbReference type="NCBI Taxonomy" id="151549"/>
    <lineage>
        <taxon>Eukaryota</taxon>
        <taxon>Metazoa</taxon>
        <taxon>Ecdysozoa</taxon>
        <taxon>Arthropoda</taxon>
        <taxon>Hexapoda</taxon>
        <taxon>Insecta</taxon>
        <taxon>Pterygota</taxon>
        <taxon>Neoptera</taxon>
        <taxon>Endopterygota</taxon>
        <taxon>Lepidoptera</taxon>
        <taxon>Glossata</taxon>
        <taxon>Ditrysia</taxon>
        <taxon>Tineoidea</taxon>
        <taxon>Psychidae</taxon>
        <taxon>Oiketicinae</taxon>
        <taxon>Eumeta</taxon>
    </lineage>
</organism>
<dbReference type="Proteomes" id="UP000299102">
    <property type="component" value="Unassembled WGS sequence"/>
</dbReference>
<dbReference type="AlphaFoldDB" id="A0A4C1VTC3"/>
<evidence type="ECO:0000313" key="2">
    <source>
        <dbReference type="Proteomes" id="UP000299102"/>
    </source>
</evidence>
<evidence type="ECO:0000313" key="1">
    <source>
        <dbReference type="EMBL" id="GBP41951.1"/>
    </source>
</evidence>
<protein>
    <submittedName>
        <fullName evidence="1">Uncharacterized protein</fullName>
    </submittedName>
</protein>
<keyword evidence="2" id="KW-1185">Reference proteome</keyword>
<sequence>MTQRDRSTWPTFVSIKIPKRLNIHPATAPALEVSGSMCPLTTCRFCPKTTERSFRSCDSHLAGFFLNIDDPPSRCVRVECRSAACAEAVRLFPACRARAGHTVYCETHDDRELGEDGTILTNDSTLRILGGVDHFPIVGLRRRAQSGAAPAHRARVAAKTRAPVRGRLPTPADAARLKLTD</sequence>
<accession>A0A4C1VTC3</accession>
<comment type="caution">
    <text evidence="1">The sequence shown here is derived from an EMBL/GenBank/DDBJ whole genome shotgun (WGS) entry which is preliminary data.</text>
</comment>
<gene>
    <name evidence="1" type="ORF">EVAR_31714_1</name>
</gene>
<reference evidence="1 2" key="1">
    <citation type="journal article" date="2019" name="Commun. Biol.">
        <title>The bagworm genome reveals a unique fibroin gene that provides high tensile strength.</title>
        <authorList>
            <person name="Kono N."/>
            <person name="Nakamura H."/>
            <person name="Ohtoshi R."/>
            <person name="Tomita M."/>
            <person name="Numata K."/>
            <person name="Arakawa K."/>
        </authorList>
    </citation>
    <scope>NUCLEOTIDE SEQUENCE [LARGE SCALE GENOMIC DNA]</scope>
</reference>
<dbReference type="EMBL" id="BGZK01000408">
    <property type="protein sequence ID" value="GBP41951.1"/>
    <property type="molecule type" value="Genomic_DNA"/>
</dbReference>